<dbReference type="EMBL" id="JAANQT010001300">
    <property type="protein sequence ID" value="KAG1305711.1"/>
    <property type="molecule type" value="Genomic_DNA"/>
</dbReference>
<evidence type="ECO:0000313" key="3">
    <source>
        <dbReference type="EMBL" id="KAG1305711.1"/>
    </source>
</evidence>
<gene>
    <name evidence="3" type="ORF">G6F64_008164</name>
</gene>
<dbReference type="OrthoDB" id="2279530at2759"/>
<feature type="transmembrane region" description="Helical" evidence="2">
    <location>
        <begin position="86"/>
        <end position="106"/>
    </location>
</feature>
<dbReference type="Proteomes" id="UP000716291">
    <property type="component" value="Unassembled WGS sequence"/>
</dbReference>
<sequence>MGKEEHASKKAHRRIKKKHKKNKKSKTASLHAQAIRPTLTAPQDIHLFISPTPVVQANQIGDGYLGSVGKIGAYGISHHASSGSHVSAALIWIPFLTLLILCCMQIK</sequence>
<feature type="region of interest" description="Disordered" evidence="1">
    <location>
        <begin position="1"/>
        <end position="35"/>
    </location>
</feature>
<keyword evidence="4" id="KW-1185">Reference proteome</keyword>
<name>A0A9P7BQT5_RHIOR</name>
<feature type="compositionally biased region" description="Basic residues" evidence="1">
    <location>
        <begin position="9"/>
        <end position="26"/>
    </location>
</feature>
<dbReference type="AlphaFoldDB" id="A0A9P7BQT5"/>
<evidence type="ECO:0000313" key="4">
    <source>
        <dbReference type="Proteomes" id="UP000716291"/>
    </source>
</evidence>
<organism evidence="3 4">
    <name type="scientific">Rhizopus oryzae</name>
    <name type="common">Mucormycosis agent</name>
    <name type="synonym">Rhizopus arrhizus var. delemar</name>
    <dbReference type="NCBI Taxonomy" id="64495"/>
    <lineage>
        <taxon>Eukaryota</taxon>
        <taxon>Fungi</taxon>
        <taxon>Fungi incertae sedis</taxon>
        <taxon>Mucoromycota</taxon>
        <taxon>Mucoromycotina</taxon>
        <taxon>Mucoromycetes</taxon>
        <taxon>Mucorales</taxon>
        <taxon>Mucorineae</taxon>
        <taxon>Rhizopodaceae</taxon>
        <taxon>Rhizopus</taxon>
    </lineage>
</organism>
<proteinExistence type="predicted"/>
<keyword evidence="2" id="KW-0812">Transmembrane</keyword>
<reference evidence="3" key="1">
    <citation type="journal article" date="2020" name="Microb. Genom.">
        <title>Genetic diversity of clinical and environmental Mucorales isolates obtained from an investigation of mucormycosis cases among solid organ transplant recipients.</title>
        <authorList>
            <person name="Nguyen M.H."/>
            <person name="Kaul D."/>
            <person name="Muto C."/>
            <person name="Cheng S.J."/>
            <person name="Richter R.A."/>
            <person name="Bruno V.M."/>
            <person name="Liu G."/>
            <person name="Beyhan S."/>
            <person name="Sundermann A.J."/>
            <person name="Mounaud S."/>
            <person name="Pasculle A.W."/>
            <person name="Nierman W.C."/>
            <person name="Driscoll E."/>
            <person name="Cumbie R."/>
            <person name="Clancy C.J."/>
            <person name="Dupont C.L."/>
        </authorList>
    </citation>
    <scope>NUCLEOTIDE SEQUENCE</scope>
    <source>
        <strain evidence="3">GL11</strain>
    </source>
</reference>
<comment type="caution">
    <text evidence="3">The sequence shown here is derived from an EMBL/GenBank/DDBJ whole genome shotgun (WGS) entry which is preliminary data.</text>
</comment>
<accession>A0A9P7BQT5</accession>
<keyword evidence="2" id="KW-0472">Membrane</keyword>
<protein>
    <submittedName>
        <fullName evidence="3">Uncharacterized protein</fullName>
    </submittedName>
</protein>
<evidence type="ECO:0000256" key="2">
    <source>
        <dbReference type="SAM" id="Phobius"/>
    </source>
</evidence>
<evidence type="ECO:0000256" key="1">
    <source>
        <dbReference type="SAM" id="MobiDB-lite"/>
    </source>
</evidence>
<keyword evidence="2" id="KW-1133">Transmembrane helix</keyword>